<dbReference type="AlphaFoldDB" id="A0A232LMQ1"/>
<organism evidence="2 3">
    <name type="scientific">Elaphomyces granulatus</name>
    <dbReference type="NCBI Taxonomy" id="519963"/>
    <lineage>
        <taxon>Eukaryota</taxon>
        <taxon>Fungi</taxon>
        <taxon>Dikarya</taxon>
        <taxon>Ascomycota</taxon>
        <taxon>Pezizomycotina</taxon>
        <taxon>Eurotiomycetes</taxon>
        <taxon>Eurotiomycetidae</taxon>
        <taxon>Eurotiales</taxon>
        <taxon>Elaphomycetaceae</taxon>
        <taxon>Elaphomyces</taxon>
    </lineage>
</organism>
<evidence type="ECO:0000256" key="1">
    <source>
        <dbReference type="SAM" id="MobiDB-lite"/>
    </source>
</evidence>
<feature type="region of interest" description="Disordered" evidence="1">
    <location>
        <begin position="69"/>
        <end position="88"/>
    </location>
</feature>
<keyword evidence="3" id="KW-1185">Reference proteome</keyword>
<dbReference type="EMBL" id="NPHW01006994">
    <property type="protein sequence ID" value="OXV05429.1"/>
    <property type="molecule type" value="Genomic_DNA"/>
</dbReference>
<gene>
    <name evidence="2" type="ORF">Egran_06803</name>
</gene>
<name>A0A232LMQ1_9EURO</name>
<comment type="caution">
    <text evidence="2">The sequence shown here is derived from an EMBL/GenBank/DDBJ whole genome shotgun (WGS) entry which is preliminary data.</text>
</comment>
<evidence type="ECO:0000313" key="3">
    <source>
        <dbReference type="Proteomes" id="UP000243515"/>
    </source>
</evidence>
<accession>A0A232LMQ1</accession>
<feature type="compositionally biased region" description="Low complexity" evidence="1">
    <location>
        <begin position="73"/>
        <end position="88"/>
    </location>
</feature>
<dbReference type="OrthoDB" id="10261384at2759"/>
<proteinExistence type="predicted"/>
<protein>
    <submittedName>
        <fullName evidence="2">Uncharacterized protein</fullName>
    </submittedName>
</protein>
<dbReference type="GO" id="GO:0030674">
    <property type="term" value="F:protein-macromolecule adaptor activity"/>
    <property type="evidence" value="ECO:0007669"/>
    <property type="project" value="TreeGrafter"/>
</dbReference>
<reference evidence="2 3" key="1">
    <citation type="journal article" date="2015" name="Environ. Microbiol.">
        <title>Metagenome sequence of Elaphomyces granulatus from sporocarp tissue reveals Ascomycota ectomycorrhizal fingerprints of genome expansion and a Proteobacteria-rich microbiome.</title>
        <authorList>
            <person name="Quandt C.A."/>
            <person name="Kohler A."/>
            <person name="Hesse C.N."/>
            <person name="Sharpton T.J."/>
            <person name="Martin F."/>
            <person name="Spatafora J.W."/>
        </authorList>
    </citation>
    <scope>NUCLEOTIDE SEQUENCE [LARGE SCALE GENOMIC DNA]</scope>
    <source>
        <strain evidence="2 3">OSC145934</strain>
    </source>
</reference>
<dbReference type="Gene3D" id="3.40.50.11960">
    <property type="match status" value="1"/>
</dbReference>
<dbReference type="Proteomes" id="UP000243515">
    <property type="component" value="Unassembled WGS sequence"/>
</dbReference>
<dbReference type="PANTHER" id="PTHR28043">
    <property type="entry name" value="INCREASED RECOMBINATION CENTERS PROTEIN 6"/>
    <property type="match status" value="1"/>
</dbReference>
<dbReference type="InterPro" id="IPR034627">
    <property type="entry name" value="Irc6"/>
</dbReference>
<dbReference type="GO" id="GO:0016192">
    <property type="term" value="P:vesicle-mediated transport"/>
    <property type="evidence" value="ECO:0007669"/>
    <property type="project" value="InterPro"/>
</dbReference>
<dbReference type="PANTHER" id="PTHR28043:SF1">
    <property type="entry name" value="INCREASED RECOMBINATION CENTERS PROTEIN 6"/>
    <property type="match status" value="1"/>
</dbReference>
<evidence type="ECO:0000313" key="2">
    <source>
        <dbReference type="EMBL" id="OXV05429.1"/>
    </source>
</evidence>
<sequence>MSSISHQTPRHVSNPRRLLILSPTSHAQATVPALLQSLTGVPVSAPQTKYYTANVPIWVDKISLPIGERPIQSSTGSSSSPSSAPSSTTAAQWKTEFLSSKAQAVREAIGAVIFLSDRVEVRALKDFLKMIGEVKSQIEEERGGIGEVPGLLVLMETKGNPQRGEDDVFSAPWWEDELYAMGVIGYEVVSWDPTAERKEESVWRFALFTFHHPQRPQSYVLFPSTIASNGVHHSNDGISLVTEFGGMGRIKEALETHAWADTGGGDAEYLLDSEVNELQREMLGRSRHECRFAGRGA</sequence>